<dbReference type="FunFam" id="3.30.160.60:FF:000630">
    <property type="entry name" value="Zinc finger protein 180"/>
    <property type="match status" value="1"/>
</dbReference>
<dbReference type="SMART" id="SM00355">
    <property type="entry name" value="ZnF_C2H2"/>
    <property type="match status" value="3"/>
</dbReference>
<evidence type="ECO:0000259" key="11">
    <source>
        <dbReference type="PROSITE" id="PS50157"/>
    </source>
</evidence>
<sequence>MERLPMCRICLVENVRMYIVVGKHLHKVYELLTNIPFITEDRKPTLACYFCYSKLEQYYQLQEQCLEAEKLFNQMLNEPNASILRGKSILFNGLTKSPMETINIISDDLTSHVPIKEEGQDMVEPKEEFINVLAQPNLPIHRDQPVCSHSSSMDNITIIGDGLMNSIEIQVEIQDMSETNEEIECKDPLEIGDQEVFGKKRRASDATSTTATKKPKRGSLRKKLDEIFPYEQNENQIPVMNIVSKNVLDNLVFKEPPKCYVCQRGFIFKNILLKHIRTHTGEKPYTCHSCQRKYNSHDDLIKHMRKHNGEKPYKCGICQCSFNTKNHYTRHIRTHVGKKRY</sequence>
<evidence type="ECO:0000313" key="14">
    <source>
        <dbReference type="Proteomes" id="UP001231518"/>
    </source>
</evidence>
<keyword evidence="3" id="KW-0677">Repeat</keyword>
<protein>
    <submittedName>
        <fullName evidence="13">Uncharacterized protein</fullName>
    </submittedName>
</protein>
<gene>
    <name evidence="13" type="ORF">PYW07_000131</name>
</gene>
<dbReference type="PROSITE" id="PS50157">
    <property type="entry name" value="ZINC_FINGER_C2H2_2"/>
    <property type="match status" value="3"/>
</dbReference>
<dbReference type="PANTHER" id="PTHR16515">
    <property type="entry name" value="PR DOMAIN ZINC FINGER PROTEIN"/>
    <property type="match status" value="1"/>
</dbReference>
<dbReference type="GO" id="GO:0005634">
    <property type="term" value="C:nucleus"/>
    <property type="evidence" value="ECO:0007669"/>
    <property type="project" value="UniProtKB-SubCell"/>
</dbReference>
<keyword evidence="2 9" id="KW-0479">Metal-binding</keyword>
<evidence type="ECO:0000256" key="8">
    <source>
        <dbReference type="PROSITE-ProRule" id="PRU00042"/>
    </source>
</evidence>
<dbReference type="SMART" id="SM00868">
    <property type="entry name" value="zf-AD"/>
    <property type="match status" value="1"/>
</dbReference>
<keyword evidence="14" id="KW-1185">Reference proteome</keyword>
<dbReference type="Pfam" id="PF00096">
    <property type="entry name" value="zf-C2H2"/>
    <property type="match status" value="2"/>
</dbReference>
<evidence type="ECO:0000256" key="7">
    <source>
        <dbReference type="ARBA" id="ARBA00023242"/>
    </source>
</evidence>
<feature type="binding site" evidence="9">
    <location>
        <position position="7"/>
    </location>
    <ligand>
        <name>Zn(2+)</name>
        <dbReference type="ChEBI" id="CHEBI:29105"/>
    </ligand>
</feature>
<comment type="caution">
    <text evidence="13">The sequence shown here is derived from an EMBL/GenBank/DDBJ whole genome shotgun (WGS) entry which is preliminary data.</text>
</comment>
<dbReference type="InterPro" id="IPR036236">
    <property type="entry name" value="Znf_C2H2_sf"/>
</dbReference>
<dbReference type="GO" id="GO:0006355">
    <property type="term" value="P:regulation of DNA-templated transcription"/>
    <property type="evidence" value="ECO:0007669"/>
    <property type="project" value="UniProtKB-ARBA"/>
</dbReference>
<dbReference type="PANTHER" id="PTHR16515:SF49">
    <property type="entry name" value="GASTRULA ZINC FINGER PROTEIN XLCGF49.1-LIKE-RELATED"/>
    <property type="match status" value="1"/>
</dbReference>
<evidence type="ECO:0000259" key="12">
    <source>
        <dbReference type="PROSITE" id="PS51915"/>
    </source>
</evidence>
<dbReference type="Gene3D" id="3.30.160.60">
    <property type="entry name" value="Classic Zinc Finger"/>
    <property type="match status" value="3"/>
</dbReference>
<dbReference type="Proteomes" id="UP001231518">
    <property type="component" value="Chromosome 1"/>
</dbReference>
<dbReference type="InterPro" id="IPR050331">
    <property type="entry name" value="Zinc_finger"/>
</dbReference>
<dbReference type="PROSITE" id="PS00028">
    <property type="entry name" value="ZINC_FINGER_C2H2_1"/>
    <property type="match status" value="3"/>
</dbReference>
<name>A0AAD7Z3J6_MYTSE</name>
<evidence type="ECO:0000256" key="2">
    <source>
        <dbReference type="ARBA" id="ARBA00022723"/>
    </source>
</evidence>
<dbReference type="Pfam" id="PF07776">
    <property type="entry name" value="zf-AD"/>
    <property type="match status" value="1"/>
</dbReference>
<dbReference type="SUPFAM" id="SSF57667">
    <property type="entry name" value="beta-beta-alpha zinc fingers"/>
    <property type="match status" value="2"/>
</dbReference>
<keyword evidence="7" id="KW-0539">Nucleus</keyword>
<dbReference type="PROSITE" id="PS51915">
    <property type="entry name" value="ZAD"/>
    <property type="match status" value="1"/>
</dbReference>
<feature type="domain" description="ZAD" evidence="12">
    <location>
        <begin position="5"/>
        <end position="75"/>
    </location>
</feature>
<evidence type="ECO:0000256" key="1">
    <source>
        <dbReference type="ARBA" id="ARBA00004123"/>
    </source>
</evidence>
<dbReference type="AlphaFoldDB" id="A0AAD7Z3J6"/>
<dbReference type="GO" id="GO:0003677">
    <property type="term" value="F:DNA binding"/>
    <property type="evidence" value="ECO:0007669"/>
    <property type="project" value="UniProtKB-KW"/>
</dbReference>
<evidence type="ECO:0000256" key="10">
    <source>
        <dbReference type="SAM" id="MobiDB-lite"/>
    </source>
</evidence>
<dbReference type="InterPro" id="IPR013087">
    <property type="entry name" value="Znf_C2H2_type"/>
</dbReference>
<feature type="binding site" evidence="9">
    <location>
        <position position="51"/>
    </location>
    <ligand>
        <name>Zn(2+)</name>
        <dbReference type="ChEBI" id="CHEBI:29105"/>
    </ligand>
</feature>
<feature type="domain" description="C2H2-type" evidence="11">
    <location>
        <begin position="257"/>
        <end position="284"/>
    </location>
</feature>
<feature type="binding site" evidence="9">
    <location>
        <position position="48"/>
    </location>
    <ligand>
        <name>Zn(2+)</name>
        <dbReference type="ChEBI" id="CHEBI:29105"/>
    </ligand>
</feature>
<dbReference type="EMBL" id="JARGEI010000001">
    <property type="protein sequence ID" value="KAJ8736860.1"/>
    <property type="molecule type" value="Genomic_DNA"/>
</dbReference>
<feature type="region of interest" description="Disordered" evidence="10">
    <location>
        <begin position="196"/>
        <end position="218"/>
    </location>
</feature>
<evidence type="ECO:0000256" key="6">
    <source>
        <dbReference type="ARBA" id="ARBA00023125"/>
    </source>
</evidence>
<keyword evidence="6" id="KW-0238">DNA-binding</keyword>
<evidence type="ECO:0000256" key="9">
    <source>
        <dbReference type="PROSITE-ProRule" id="PRU01263"/>
    </source>
</evidence>
<feature type="domain" description="C2H2-type" evidence="11">
    <location>
        <begin position="313"/>
        <end position="340"/>
    </location>
</feature>
<comment type="subcellular location">
    <subcellularLocation>
        <location evidence="1">Nucleus</location>
    </subcellularLocation>
</comment>
<dbReference type="SUPFAM" id="SSF57716">
    <property type="entry name" value="Glucocorticoid receptor-like (DNA-binding domain)"/>
    <property type="match status" value="1"/>
</dbReference>
<evidence type="ECO:0000256" key="4">
    <source>
        <dbReference type="ARBA" id="ARBA00022771"/>
    </source>
</evidence>
<organism evidence="13 14">
    <name type="scientific">Mythimna separata</name>
    <name type="common">Oriental armyworm</name>
    <name type="synonym">Pseudaletia separata</name>
    <dbReference type="NCBI Taxonomy" id="271217"/>
    <lineage>
        <taxon>Eukaryota</taxon>
        <taxon>Metazoa</taxon>
        <taxon>Ecdysozoa</taxon>
        <taxon>Arthropoda</taxon>
        <taxon>Hexapoda</taxon>
        <taxon>Insecta</taxon>
        <taxon>Pterygota</taxon>
        <taxon>Neoptera</taxon>
        <taxon>Endopterygota</taxon>
        <taxon>Lepidoptera</taxon>
        <taxon>Glossata</taxon>
        <taxon>Ditrysia</taxon>
        <taxon>Noctuoidea</taxon>
        <taxon>Noctuidae</taxon>
        <taxon>Noctuinae</taxon>
        <taxon>Hadenini</taxon>
        <taxon>Mythimna</taxon>
    </lineage>
</organism>
<accession>A0AAD7Z3J6</accession>
<proteinExistence type="predicted"/>
<evidence type="ECO:0000313" key="13">
    <source>
        <dbReference type="EMBL" id="KAJ8736860.1"/>
    </source>
</evidence>
<dbReference type="FunFam" id="3.30.160.60:FF:002343">
    <property type="entry name" value="Zinc finger protein 33A"/>
    <property type="match status" value="1"/>
</dbReference>
<keyword evidence="5 9" id="KW-0862">Zinc</keyword>
<dbReference type="GO" id="GO:0008270">
    <property type="term" value="F:zinc ion binding"/>
    <property type="evidence" value="ECO:0007669"/>
    <property type="project" value="UniProtKB-UniRule"/>
</dbReference>
<evidence type="ECO:0000256" key="5">
    <source>
        <dbReference type="ARBA" id="ARBA00022833"/>
    </source>
</evidence>
<dbReference type="InterPro" id="IPR012934">
    <property type="entry name" value="Znf_AD"/>
</dbReference>
<evidence type="ECO:0000256" key="3">
    <source>
        <dbReference type="ARBA" id="ARBA00022737"/>
    </source>
</evidence>
<reference evidence="13" key="1">
    <citation type="submission" date="2023-03" db="EMBL/GenBank/DDBJ databases">
        <title>Chromosome-level genomes of two armyworms, Mythimna separata and Mythimna loreyi, provide insights into the biosynthesis and reception of sex pheromones.</title>
        <authorList>
            <person name="Zhao H."/>
        </authorList>
    </citation>
    <scope>NUCLEOTIDE SEQUENCE</scope>
    <source>
        <strain evidence="13">BeijingLab</strain>
        <tissue evidence="13">Pupa</tissue>
    </source>
</reference>
<keyword evidence="4 8" id="KW-0863">Zinc-finger</keyword>
<feature type="domain" description="C2H2-type" evidence="11">
    <location>
        <begin position="285"/>
        <end position="312"/>
    </location>
</feature>
<feature type="binding site" evidence="9">
    <location>
        <position position="10"/>
    </location>
    <ligand>
        <name>Zn(2+)</name>
        <dbReference type="ChEBI" id="CHEBI:29105"/>
    </ligand>
</feature>